<name>A0AAV5USZ1_9BILA</name>
<feature type="non-terminal residue" evidence="1">
    <location>
        <position position="81"/>
    </location>
</feature>
<dbReference type="EMBL" id="BTSY01000001">
    <property type="protein sequence ID" value="GMT10204.1"/>
    <property type="molecule type" value="Genomic_DNA"/>
</dbReference>
<sequence>MLFYCFSTLSRPPLIIDRISFRFVIVFLRLRSKSIACASRVSNSAILSLVGADFDGGFVSECRILNMKSSIVTRSGMSSVP</sequence>
<evidence type="ECO:0008006" key="3">
    <source>
        <dbReference type="Google" id="ProtNLM"/>
    </source>
</evidence>
<keyword evidence="2" id="KW-1185">Reference proteome</keyword>
<evidence type="ECO:0000313" key="2">
    <source>
        <dbReference type="Proteomes" id="UP001432322"/>
    </source>
</evidence>
<reference evidence="1" key="1">
    <citation type="submission" date="2023-10" db="EMBL/GenBank/DDBJ databases">
        <title>Genome assembly of Pristionchus species.</title>
        <authorList>
            <person name="Yoshida K."/>
            <person name="Sommer R.J."/>
        </authorList>
    </citation>
    <scope>NUCLEOTIDE SEQUENCE</scope>
    <source>
        <strain evidence="1">RS5133</strain>
    </source>
</reference>
<protein>
    <recommendedName>
        <fullName evidence="3">Secreted protein</fullName>
    </recommendedName>
</protein>
<organism evidence="1 2">
    <name type="scientific">Pristionchus fissidentatus</name>
    <dbReference type="NCBI Taxonomy" id="1538716"/>
    <lineage>
        <taxon>Eukaryota</taxon>
        <taxon>Metazoa</taxon>
        <taxon>Ecdysozoa</taxon>
        <taxon>Nematoda</taxon>
        <taxon>Chromadorea</taxon>
        <taxon>Rhabditida</taxon>
        <taxon>Rhabditina</taxon>
        <taxon>Diplogasteromorpha</taxon>
        <taxon>Diplogasteroidea</taxon>
        <taxon>Neodiplogasteridae</taxon>
        <taxon>Pristionchus</taxon>
    </lineage>
</organism>
<comment type="caution">
    <text evidence="1">The sequence shown here is derived from an EMBL/GenBank/DDBJ whole genome shotgun (WGS) entry which is preliminary data.</text>
</comment>
<accession>A0AAV5USZ1</accession>
<gene>
    <name evidence="1" type="ORF">PFISCL1PPCAC_1501</name>
</gene>
<dbReference type="AlphaFoldDB" id="A0AAV5USZ1"/>
<proteinExistence type="predicted"/>
<evidence type="ECO:0000313" key="1">
    <source>
        <dbReference type="EMBL" id="GMT10204.1"/>
    </source>
</evidence>
<dbReference type="Proteomes" id="UP001432322">
    <property type="component" value="Unassembled WGS sequence"/>
</dbReference>